<proteinExistence type="inferred from homology"/>
<dbReference type="PRINTS" id="PR00039">
    <property type="entry name" value="HTHLYSR"/>
</dbReference>
<dbReference type="InterPro" id="IPR000847">
    <property type="entry name" value="LysR_HTH_N"/>
</dbReference>
<dbReference type="SUPFAM" id="SSF53850">
    <property type="entry name" value="Periplasmic binding protein-like II"/>
    <property type="match status" value="1"/>
</dbReference>
<dbReference type="SUPFAM" id="SSF46785">
    <property type="entry name" value="Winged helix' DNA-binding domain"/>
    <property type="match status" value="1"/>
</dbReference>
<dbReference type="InterPro" id="IPR005119">
    <property type="entry name" value="LysR_subst-bd"/>
</dbReference>
<evidence type="ECO:0000256" key="2">
    <source>
        <dbReference type="ARBA" id="ARBA00023015"/>
    </source>
</evidence>
<dbReference type="Gene3D" id="3.40.190.290">
    <property type="match status" value="1"/>
</dbReference>
<dbReference type="PROSITE" id="PS50931">
    <property type="entry name" value="HTH_LYSR"/>
    <property type="match status" value="1"/>
</dbReference>
<protein>
    <submittedName>
        <fullName evidence="6">Transcriptional regulator</fullName>
    </submittedName>
</protein>
<dbReference type="Proteomes" id="UP000196655">
    <property type="component" value="Unassembled WGS sequence"/>
</dbReference>
<dbReference type="PANTHER" id="PTHR30537:SF5">
    <property type="entry name" value="HTH-TYPE TRANSCRIPTIONAL ACTIVATOR TTDR-RELATED"/>
    <property type="match status" value="1"/>
</dbReference>
<comment type="caution">
    <text evidence="6">The sequence shown here is derived from an EMBL/GenBank/DDBJ whole genome shotgun (WGS) entry which is preliminary data.</text>
</comment>
<feature type="domain" description="HTH lysR-type" evidence="5">
    <location>
        <begin position="1"/>
        <end position="59"/>
    </location>
</feature>
<dbReference type="FunFam" id="1.10.10.10:FF:000001">
    <property type="entry name" value="LysR family transcriptional regulator"/>
    <property type="match status" value="1"/>
</dbReference>
<dbReference type="Pfam" id="PF03466">
    <property type="entry name" value="LysR_substrate"/>
    <property type="match status" value="1"/>
</dbReference>
<evidence type="ECO:0000313" key="6">
    <source>
        <dbReference type="EMBL" id="OWJ68110.1"/>
    </source>
</evidence>
<evidence type="ECO:0000256" key="4">
    <source>
        <dbReference type="ARBA" id="ARBA00023163"/>
    </source>
</evidence>
<dbReference type="Pfam" id="PF00126">
    <property type="entry name" value="HTH_1"/>
    <property type="match status" value="1"/>
</dbReference>
<keyword evidence="7" id="KW-1185">Reference proteome</keyword>
<evidence type="ECO:0000259" key="5">
    <source>
        <dbReference type="PROSITE" id="PS50931"/>
    </source>
</evidence>
<organism evidence="6 7">
    <name type="scientific">Inquilinus limosus</name>
    <dbReference type="NCBI Taxonomy" id="171674"/>
    <lineage>
        <taxon>Bacteria</taxon>
        <taxon>Pseudomonadati</taxon>
        <taxon>Pseudomonadota</taxon>
        <taxon>Alphaproteobacteria</taxon>
        <taxon>Rhodospirillales</taxon>
        <taxon>Rhodospirillaceae</taxon>
        <taxon>Inquilinus</taxon>
    </lineage>
</organism>
<gene>
    <name evidence="6" type="ORF">BWR60_06165</name>
</gene>
<keyword evidence="4" id="KW-0804">Transcription</keyword>
<dbReference type="GO" id="GO:0003677">
    <property type="term" value="F:DNA binding"/>
    <property type="evidence" value="ECO:0007669"/>
    <property type="project" value="UniProtKB-KW"/>
</dbReference>
<dbReference type="RefSeq" id="WP_088150221.1">
    <property type="nucleotide sequence ID" value="NZ_NHON01000008.1"/>
</dbReference>
<dbReference type="InterPro" id="IPR036390">
    <property type="entry name" value="WH_DNA-bd_sf"/>
</dbReference>
<accession>A0A211ZS79</accession>
<keyword evidence="2" id="KW-0805">Transcription regulation</keyword>
<comment type="similarity">
    <text evidence="1">Belongs to the LysR transcriptional regulatory family.</text>
</comment>
<evidence type="ECO:0000256" key="3">
    <source>
        <dbReference type="ARBA" id="ARBA00023125"/>
    </source>
</evidence>
<name>A0A211ZS79_9PROT</name>
<sequence>MDRLAAMEAFIRVVDAGSFSAAARQMRVGQPAISKTIAQLEERLGVRLLLRSTRGLAPTEAGRSFYERAKRSLQEVEEAEHAARGAAAALSGRLRVGAPVTFTRLMVVPRLGAFLAAHPALDIDIVLDDRPIDLIEEGIDVALRMGQLPDSGLAARKIGECRRLVLGTPGYFAAQGVPRAPVDLLSRQVVIHEPRGGGSGAAWTFRRGDVQVPLVVGGRLRISAAEGVREGVLAGLGLAIASEWMFGAELASGVVVSALKDWQLPPVGLWAVFPTGRQASAKARAFADFVERQVAGAAP</sequence>
<dbReference type="EMBL" id="NHON01000008">
    <property type="protein sequence ID" value="OWJ68110.1"/>
    <property type="molecule type" value="Genomic_DNA"/>
</dbReference>
<dbReference type="GO" id="GO:0003700">
    <property type="term" value="F:DNA-binding transcription factor activity"/>
    <property type="evidence" value="ECO:0007669"/>
    <property type="project" value="InterPro"/>
</dbReference>
<keyword evidence="3" id="KW-0238">DNA-binding</keyword>
<evidence type="ECO:0000256" key="1">
    <source>
        <dbReference type="ARBA" id="ARBA00009437"/>
    </source>
</evidence>
<dbReference type="OrthoDB" id="9812435at2"/>
<dbReference type="CDD" id="cd08422">
    <property type="entry name" value="PBP2_CrgA_like"/>
    <property type="match status" value="1"/>
</dbReference>
<evidence type="ECO:0000313" key="7">
    <source>
        <dbReference type="Proteomes" id="UP000196655"/>
    </source>
</evidence>
<dbReference type="InterPro" id="IPR036388">
    <property type="entry name" value="WH-like_DNA-bd_sf"/>
</dbReference>
<dbReference type="PANTHER" id="PTHR30537">
    <property type="entry name" value="HTH-TYPE TRANSCRIPTIONAL REGULATOR"/>
    <property type="match status" value="1"/>
</dbReference>
<dbReference type="InterPro" id="IPR058163">
    <property type="entry name" value="LysR-type_TF_proteobact-type"/>
</dbReference>
<dbReference type="AlphaFoldDB" id="A0A211ZS79"/>
<dbReference type="Gene3D" id="1.10.10.10">
    <property type="entry name" value="Winged helix-like DNA-binding domain superfamily/Winged helix DNA-binding domain"/>
    <property type="match status" value="1"/>
</dbReference>
<reference evidence="7" key="1">
    <citation type="submission" date="2017-05" db="EMBL/GenBank/DDBJ databases">
        <authorList>
            <person name="Macchi M."/>
            <person name="Festa S."/>
            <person name="Coppotelli B.M."/>
            <person name="Morelli I.S."/>
        </authorList>
    </citation>
    <scope>NUCLEOTIDE SEQUENCE [LARGE SCALE GENOMIC DNA]</scope>
    <source>
        <strain evidence="7">I</strain>
    </source>
</reference>